<proteinExistence type="predicted"/>
<evidence type="ECO:0000313" key="6">
    <source>
        <dbReference type="WBParaSite" id="maker-unitig_36636-snap-gene-0.2-mRNA-1"/>
    </source>
</evidence>
<organism evidence="5 6">
    <name type="scientific">Macrostomum lignano</name>
    <dbReference type="NCBI Taxonomy" id="282301"/>
    <lineage>
        <taxon>Eukaryota</taxon>
        <taxon>Metazoa</taxon>
        <taxon>Spiralia</taxon>
        <taxon>Lophotrochozoa</taxon>
        <taxon>Platyhelminthes</taxon>
        <taxon>Rhabditophora</taxon>
        <taxon>Macrostomorpha</taxon>
        <taxon>Macrostomida</taxon>
        <taxon>Macrostomidae</taxon>
        <taxon>Macrostomum</taxon>
    </lineage>
</organism>
<dbReference type="GO" id="GO:0004713">
    <property type="term" value="F:protein tyrosine kinase activity"/>
    <property type="evidence" value="ECO:0007669"/>
    <property type="project" value="InterPro"/>
</dbReference>
<keyword evidence="1" id="KW-0547">Nucleotide-binding</keyword>
<dbReference type="GO" id="GO:0005524">
    <property type="term" value="F:ATP binding"/>
    <property type="evidence" value="ECO:0007669"/>
    <property type="project" value="UniProtKB-KW"/>
</dbReference>
<evidence type="ECO:0000259" key="4">
    <source>
        <dbReference type="SMART" id="SM00219"/>
    </source>
</evidence>
<dbReference type="AlphaFoldDB" id="A0A1I8FJ62"/>
<evidence type="ECO:0000256" key="3">
    <source>
        <dbReference type="SAM" id="MobiDB-lite"/>
    </source>
</evidence>
<evidence type="ECO:0000256" key="1">
    <source>
        <dbReference type="ARBA" id="ARBA00022741"/>
    </source>
</evidence>
<dbReference type="SMART" id="SM00219">
    <property type="entry name" value="TyrKc"/>
    <property type="match status" value="1"/>
</dbReference>
<dbReference type="Gene3D" id="3.30.200.20">
    <property type="entry name" value="Phosphorylase Kinase, domain 1"/>
    <property type="match status" value="1"/>
</dbReference>
<dbReference type="InterPro" id="IPR020635">
    <property type="entry name" value="Tyr_kinase_cat_dom"/>
</dbReference>
<protein>
    <submittedName>
        <fullName evidence="6">TyrKc domain-containing protein</fullName>
    </submittedName>
</protein>
<feature type="domain" description="Tyrosine-protein kinase catalytic" evidence="4">
    <location>
        <begin position="61"/>
        <end position="286"/>
    </location>
</feature>
<name>A0A1I8FJ62_9PLAT</name>
<dbReference type="PANTHER" id="PTHR24418">
    <property type="entry name" value="TYROSINE-PROTEIN KINASE"/>
    <property type="match status" value="1"/>
</dbReference>
<dbReference type="SUPFAM" id="SSF56112">
    <property type="entry name" value="Protein kinase-like (PK-like)"/>
    <property type="match status" value="1"/>
</dbReference>
<dbReference type="WBParaSite" id="maker-unitig_36636-snap-gene-0.2-mRNA-1">
    <property type="protein sequence ID" value="maker-unitig_36636-snap-gene-0.2-mRNA-1"/>
    <property type="gene ID" value="maker-unitig_36636-snap-gene-0.2"/>
</dbReference>
<feature type="region of interest" description="Disordered" evidence="3">
    <location>
        <begin position="156"/>
        <end position="176"/>
    </location>
</feature>
<dbReference type="Pfam" id="PF07714">
    <property type="entry name" value="PK_Tyr_Ser-Thr"/>
    <property type="match status" value="1"/>
</dbReference>
<keyword evidence="5" id="KW-1185">Reference proteome</keyword>
<sequence>RDTVKHYRIRLLDNGAGFYITSRRKRSLLLPHPAVPEAAANTGGPVLPDHRDQWEIPREQLCLLEQLGSASSAKSWRALFNDRKEEAKIMKRLRHPKLVQLFAVCTGEDPVFIVTELMSHGRRCSHTCATPGRCLSSTCWWTFWVRERDGLTWKPRSSSTATWRPQHPCRRQQHGEGGGTLACPELSATLTRGEYTAKQGAKFPIKWTSPEAALLGRFLPSSRTSGPSASCRTPGCPTPRRSAQSRTATGCRRPVECPDGLYEVMLACWEEPARPAATFEYLRNFFDDFFPATEPSYRLATQDQRRLLDPDRLSNNLRSASSIVLPRSVSSMFRAARLCQIASPLAAAPPASGRAQAANQPRGQGGHRVLLFISAGKRRACGSEQKFCRQAAAKKCDGAVYRKDKRGDTNVC</sequence>
<evidence type="ECO:0000313" key="5">
    <source>
        <dbReference type="Proteomes" id="UP000095280"/>
    </source>
</evidence>
<keyword evidence="2" id="KW-0067">ATP-binding</keyword>
<feature type="compositionally biased region" description="Polar residues" evidence="3">
    <location>
        <begin position="222"/>
        <end position="231"/>
    </location>
</feature>
<reference evidence="6" key="1">
    <citation type="submission" date="2016-11" db="UniProtKB">
        <authorList>
            <consortium name="WormBaseParasite"/>
        </authorList>
    </citation>
    <scope>IDENTIFICATION</scope>
</reference>
<dbReference type="InterPro" id="IPR011009">
    <property type="entry name" value="Kinase-like_dom_sf"/>
</dbReference>
<evidence type="ECO:0000256" key="2">
    <source>
        <dbReference type="ARBA" id="ARBA00022840"/>
    </source>
</evidence>
<dbReference type="InterPro" id="IPR001245">
    <property type="entry name" value="Ser-Thr/Tyr_kinase_cat_dom"/>
</dbReference>
<dbReference type="Proteomes" id="UP000095280">
    <property type="component" value="Unplaced"/>
</dbReference>
<feature type="region of interest" description="Disordered" evidence="3">
    <location>
        <begin position="222"/>
        <end position="247"/>
    </location>
</feature>
<accession>A0A1I8FJ62</accession>
<dbReference type="InterPro" id="IPR050198">
    <property type="entry name" value="Non-receptor_tyrosine_kinases"/>
</dbReference>